<dbReference type="Pfam" id="PF08659">
    <property type="entry name" value="KR"/>
    <property type="match status" value="2"/>
</dbReference>
<dbReference type="InterPro" id="IPR006162">
    <property type="entry name" value="Ppantetheine_attach_site"/>
</dbReference>
<keyword evidence="3" id="KW-0597">Phosphoprotein</keyword>
<accession>A0AAU8JSN0</accession>
<dbReference type="KEGG" id="kcm:ABWK59_10425"/>
<evidence type="ECO:0000313" key="10">
    <source>
        <dbReference type="EMBL" id="XCM79313.1"/>
    </source>
</evidence>
<feature type="domain" description="Carrier" evidence="8">
    <location>
        <begin position="1456"/>
        <end position="1531"/>
    </location>
</feature>
<keyword evidence="5" id="KW-0045">Antibiotic biosynthesis</keyword>
<dbReference type="Gene3D" id="3.30.70.3290">
    <property type="match status" value="2"/>
</dbReference>
<dbReference type="PROSITE" id="PS52004">
    <property type="entry name" value="KS3_2"/>
    <property type="match status" value="2"/>
</dbReference>
<keyword evidence="2" id="KW-0596">Phosphopantetheine</keyword>
<protein>
    <submittedName>
        <fullName evidence="10">Type I polyketide synthase</fullName>
    </submittedName>
</protein>
<dbReference type="InterPro" id="IPR009081">
    <property type="entry name" value="PP-bd_ACP"/>
</dbReference>
<gene>
    <name evidence="10" type="ORF">ABWK59_10425</name>
</gene>
<dbReference type="InterPro" id="IPR057326">
    <property type="entry name" value="KR_dom"/>
</dbReference>
<dbReference type="Gene3D" id="3.40.47.10">
    <property type="match status" value="2"/>
</dbReference>
<dbReference type="CDD" id="cd08952">
    <property type="entry name" value="KR_1_SDR_x"/>
    <property type="match status" value="2"/>
</dbReference>
<dbReference type="InterPro" id="IPR020806">
    <property type="entry name" value="PKS_PP-bd"/>
</dbReference>
<dbReference type="InterPro" id="IPR041618">
    <property type="entry name" value="PKS_DE"/>
</dbReference>
<dbReference type="InterPro" id="IPR018201">
    <property type="entry name" value="Ketoacyl_synth_AS"/>
</dbReference>
<dbReference type="GO" id="GO:0033068">
    <property type="term" value="P:macrolide biosynthetic process"/>
    <property type="evidence" value="ECO:0007669"/>
    <property type="project" value="UniProtKB-ARBA"/>
</dbReference>
<feature type="domain" description="Carrier" evidence="8">
    <location>
        <begin position="2990"/>
        <end position="3065"/>
    </location>
</feature>
<dbReference type="Pfam" id="PF16197">
    <property type="entry name" value="KAsynt_C_assoc"/>
    <property type="match status" value="1"/>
</dbReference>
<dbReference type="PANTHER" id="PTHR43775">
    <property type="entry name" value="FATTY ACID SYNTHASE"/>
    <property type="match status" value="1"/>
</dbReference>
<dbReference type="FunFam" id="3.40.47.10:FF:000019">
    <property type="entry name" value="Polyketide synthase type I"/>
    <property type="match status" value="2"/>
</dbReference>
<dbReference type="SMART" id="SM00823">
    <property type="entry name" value="PKS_PP"/>
    <property type="match status" value="2"/>
</dbReference>
<dbReference type="Pfam" id="PF08990">
    <property type="entry name" value="Docking"/>
    <property type="match status" value="1"/>
</dbReference>
<evidence type="ECO:0000259" key="8">
    <source>
        <dbReference type="PROSITE" id="PS50075"/>
    </source>
</evidence>
<dbReference type="Pfam" id="PF02801">
    <property type="entry name" value="Ketoacyl-synt_C"/>
    <property type="match status" value="2"/>
</dbReference>
<dbReference type="SMART" id="SM00822">
    <property type="entry name" value="PKS_KR"/>
    <property type="match status" value="2"/>
</dbReference>
<dbReference type="Pfam" id="PF00698">
    <property type="entry name" value="Acyl_transf_1"/>
    <property type="match status" value="2"/>
</dbReference>
<dbReference type="SMART" id="SM00825">
    <property type="entry name" value="PKS_KS"/>
    <property type="match status" value="2"/>
</dbReference>
<dbReference type="InterPro" id="IPR014030">
    <property type="entry name" value="Ketoacyl_synth_N"/>
</dbReference>
<keyword evidence="6" id="KW-0511">Multifunctional enzyme</keyword>
<dbReference type="InterPro" id="IPR014031">
    <property type="entry name" value="Ketoacyl_synth_C"/>
</dbReference>
<proteinExistence type="predicted"/>
<dbReference type="SMART" id="SM00827">
    <property type="entry name" value="PKS_AT"/>
    <property type="match status" value="2"/>
</dbReference>
<feature type="domain" description="Ketosynthase family 3 (KS3)" evidence="9">
    <location>
        <begin position="1549"/>
        <end position="1973"/>
    </location>
</feature>
<dbReference type="Gene3D" id="1.10.1200.10">
    <property type="entry name" value="ACP-like"/>
    <property type="match status" value="2"/>
</dbReference>
<dbReference type="Gene3D" id="6.10.140.1830">
    <property type="match status" value="2"/>
</dbReference>
<dbReference type="Pfam" id="PF18369">
    <property type="entry name" value="PKS_DE"/>
    <property type="match status" value="2"/>
</dbReference>
<dbReference type="PANTHER" id="PTHR43775:SF51">
    <property type="entry name" value="INACTIVE PHENOLPHTHIOCEROL SYNTHESIS POLYKETIDE SYNTHASE TYPE I PKS1-RELATED"/>
    <property type="match status" value="1"/>
</dbReference>
<keyword evidence="7" id="KW-0012">Acyltransferase</keyword>
<feature type="domain" description="Ketosynthase family 3 (KS3)" evidence="9">
    <location>
        <begin position="34"/>
        <end position="458"/>
    </location>
</feature>
<dbReference type="Pfam" id="PF00550">
    <property type="entry name" value="PP-binding"/>
    <property type="match status" value="2"/>
</dbReference>
<dbReference type="RefSeq" id="WP_354639864.1">
    <property type="nucleotide sequence ID" value="NZ_CP159872.1"/>
</dbReference>
<dbReference type="InterPro" id="IPR036291">
    <property type="entry name" value="NAD(P)-bd_dom_sf"/>
</dbReference>
<dbReference type="InterPro" id="IPR020841">
    <property type="entry name" value="PKS_Beta-ketoAc_synthase_dom"/>
</dbReference>
<dbReference type="SUPFAM" id="SSF51735">
    <property type="entry name" value="NAD(P)-binding Rossmann-fold domains"/>
    <property type="match status" value="4"/>
</dbReference>
<dbReference type="PROSITE" id="PS50075">
    <property type="entry name" value="CARRIER"/>
    <property type="match status" value="2"/>
</dbReference>
<dbReference type="InterPro" id="IPR015083">
    <property type="entry name" value="NorB/c/GfsB-D-like_docking"/>
</dbReference>
<dbReference type="InterPro" id="IPR001227">
    <property type="entry name" value="Ac_transferase_dom_sf"/>
</dbReference>
<dbReference type="CDD" id="cd00833">
    <property type="entry name" value="PKS"/>
    <property type="match status" value="2"/>
</dbReference>
<dbReference type="EMBL" id="CP159872">
    <property type="protein sequence ID" value="XCM79313.1"/>
    <property type="molecule type" value="Genomic_DNA"/>
</dbReference>
<dbReference type="InterPro" id="IPR016039">
    <property type="entry name" value="Thiolase-like"/>
</dbReference>
<dbReference type="GO" id="GO:0006633">
    <property type="term" value="P:fatty acid biosynthetic process"/>
    <property type="evidence" value="ECO:0007669"/>
    <property type="project" value="InterPro"/>
</dbReference>
<dbReference type="SUPFAM" id="SSF53901">
    <property type="entry name" value="Thiolase-like"/>
    <property type="match status" value="2"/>
</dbReference>
<dbReference type="Pfam" id="PF22621">
    <property type="entry name" value="CurL-like_PKS_C"/>
    <property type="match status" value="1"/>
</dbReference>
<dbReference type="GO" id="GO:0031177">
    <property type="term" value="F:phosphopantetheine binding"/>
    <property type="evidence" value="ECO:0007669"/>
    <property type="project" value="InterPro"/>
</dbReference>
<organism evidence="10">
    <name type="scientific">Kitasatospora camelliae</name>
    <dbReference type="NCBI Taxonomy" id="3156397"/>
    <lineage>
        <taxon>Bacteria</taxon>
        <taxon>Bacillati</taxon>
        <taxon>Actinomycetota</taxon>
        <taxon>Actinomycetes</taxon>
        <taxon>Kitasatosporales</taxon>
        <taxon>Streptomycetaceae</taxon>
        <taxon>Kitasatospora</taxon>
    </lineage>
</organism>
<evidence type="ECO:0000256" key="1">
    <source>
        <dbReference type="ARBA" id="ARBA00001957"/>
    </source>
</evidence>
<dbReference type="FunFam" id="3.40.366.10:FF:000002">
    <property type="entry name" value="Probable polyketide synthase 2"/>
    <property type="match status" value="2"/>
</dbReference>
<dbReference type="InterPro" id="IPR036736">
    <property type="entry name" value="ACP-like_sf"/>
</dbReference>
<dbReference type="SMART" id="SM01294">
    <property type="entry name" value="PKS_PP_betabranch"/>
    <property type="match status" value="2"/>
</dbReference>
<dbReference type="SUPFAM" id="SSF52151">
    <property type="entry name" value="FabD/lysophospholipase-like"/>
    <property type="match status" value="2"/>
</dbReference>
<evidence type="ECO:0000256" key="3">
    <source>
        <dbReference type="ARBA" id="ARBA00022553"/>
    </source>
</evidence>
<dbReference type="Gene3D" id="3.40.366.10">
    <property type="entry name" value="Malonyl-Coenzyme A Acyl Carrier Protein, domain 2"/>
    <property type="match status" value="2"/>
</dbReference>
<dbReference type="PROSITE" id="PS00606">
    <property type="entry name" value="KS3_1"/>
    <property type="match status" value="2"/>
</dbReference>
<evidence type="ECO:0000256" key="4">
    <source>
        <dbReference type="ARBA" id="ARBA00022679"/>
    </source>
</evidence>
<dbReference type="FunFam" id="1.10.1200.10:FF:000007">
    <property type="entry name" value="Probable polyketide synthase pks17"/>
    <property type="match status" value="2"/>
</dbReference>
<dbReference type="PROSITE" id="PS00012">
    <property type="entry name" value="PHOSPHOPANTETHEINE"/>
    <property type="match status" value="1"/>
</dbReference>
<dbReference type="Gene3D" id="3.40.50.720">
    <property type="entry name" value="NAD(P)-binding Rossmann-like Domain"/>
    <property type="match status" value="2"/>
</dbReference>
<evidence type="ECO:0000259" key="9">
    <source>
        <dbReference type="PROSITE" id="PS52004"/>
    </source>
</evidence>
<dbReference type="Pfam" id="PF00109">
    <property type="entry name" value="ketoacyl-synt"/>
    <property type="match status" value="2"/>
</dbReference>
<evidence type="ECO:0000256" key="6">
    <source>
        <dbReference type="ARBA" id="ARBA00023268"/>
    </source>
</evidence>
<dbReference type="InterPro" id="IPR013968">
    <property type="entry name" value="PKS_KR"/>
</dbReference>
<name>A0AAU8JSN0_9ACTN</name>
<evidence type="ECO:0000256" key="2">
    <source>
        <dbReference type="ARBA" id="ARBA00022450"/>
    </source>
</evidence>
<evidence type="ECO:0000256" key="5">
    <source>
        <dbReference type="ARBA" id="ARBA00023194"/>
    </source>
</evidence>
<dbReference type="SUPFAM" id="SSF47336">
    <property type="entry name" value="ACP-like"/>
    <property type="match status" value="2"/>
</dbReference>
<keyword evidence="4" id="KW-0808">Transferase</keyword>
<dbReference type="InterPro" id="IPR014043">
    <property type="entry name" value="Acyl_transferase_dom"/>
</dbReference>
<dbReference type="SUPFAM" id="SSF55048">
    <property type="entry name" value="Probable ACP-binding domain of malonyl-CoA ACP transacylase"/>
    <property type="match status" value="2"/>
</dbReference>
<dbReference type="GO" id="GO:0004315">
    <property type="term" value="F:3-oxoacyl-[acyl-carrier-protein] synthase activity"/>
    <property type="evidence" value="ECO:0007669"/>
    <property type="project" value="InterPro"/>
</dbReference>
<sequence>MNAAPEEVVAALRDSLKEIQRLRRENRQLADAGREPIAIVGMACRYPGEVTSPEELWQLVDRGGDAISGFPVNRGWDVEALYDPDPDRAGTSYVRHGGFLHDADEFDPAFFGISPREALAMDPQQRLLLETSWEALERAGIAPTAVRGTRVGVFAGIAVSDYAARFSSVPEEVEGYLGNGSAGSVASGRVAYTLGLEGPAVTVDTACSSSLVALHLASQALRSGECSLALAGGVTVLSTPAGFVEFSRQRGLAPDGRCKSFAAAADGTAWGEGVGMLLLERLSDAERNGHQVLAVIRGSGINQDGASSGLTAPNGPAQQRVIRQALENAGLSAAEVDVVEAHGTGTVLGDPIEAQALLATYGQERERPLLLGSLKSNIGHTQAAAGVGGVIKMVEAMRRGTVPRTLHVDEPTPEVDWAAGSVELLTEARPWPETGRPRRAGVSSFGVSGTNAHVIVEQAPAGEVGAEGGTAPAVTPHLISAKTVPALREQAARLRELLEREPGSDLTGLAYSLATGRAQFTHRAGVVAADRDELLAGLAALAEGTAETWETASGRTAFLFTGQGAQRVGMGRGLAEAFPVFASAFDEVCGELDRFLERPLREVIAEGGEELDRTGWTQPALFAVEVALFRLVESFGVRPQFLAGHSIGEIAAFHVAGVLSLGDAAKLVTARARLMQHLPSGGAMVALRAGEDTVRPLLTDRVSIAAVNGPRSVVIAGDADEVHAIAAQFEKARPLKVSHAFHSPLMDPMLDEFREVAASLSYAEPRIPIVSTLTGRLATTEELTDPGYWVRHARQAVRFHDAVTTLADKGVTTFLELGPDAVLTAMGQECLDAAEGSGRAFVPVLRRDREEARSAVAAVAALHGRGVAVDWPAYFAGSGARRVDLPTYPFQRRRFWLDPEPVEAVAADPAEASFWAAVEQQDGEALAAALRVDETARGSLGELLPALSSWRRERRERSLLDSWRYRVEWRPLTAGPAAGPVLAGCWLAVLPAGWGEEETGGAVAALRSHGAEVLTLAAVEGEDRAGLAARVRELLGERRPAGVLSLLALDEREGAPGVPVALTDTLLLLHALDDAGLDARLWCATRGAVAAAEGERVSAAQAQLWGLGRVAALEYPVRWGGLLDLPETVDGPAGDRLAAVLAGGLGEDQVAVRAGGLSARRLVRAAGGAGRRTWRPRGTVLVTGGTGALGGRIARWLAGNGAEHLVLTSRRGSGAAGVAELEAELAELGARVTVAACDVADRAALVRLLAEVGPLNAVVHAAGSGAMGPLRELDAAALAAVSGAKVAGAVHLDELLDGQELDAFVLLSSVSAVWGGGGQAAYGAANARLDALAEERRARGLTATSVAWGPWAGEGMSAGQEEPLRRMGLGALAPDLAVAALQQALDLDDAAVTVAEVDWSRFQPGFTAVRPSPLLGDLAEVRALSAAEEQAEGAGEDASSGLRARLAGLPVGERSRTLVELVRSLAAEVLGHASADGIDVARPFQEQGFDSLTAVELRDRLGRSTGVRLPSTLLFDHPTPEAVAARLLGELLGEDGSSTAQAAAPQLTEEPIAIVGMACRYPGGVDSPQELWRLVAEGRDAVGGFPTDRGWDTSALFSDDPAEAGTCYASEGGFLYRAAEFDAGFFGINPREALAMDPQQRMLLETSWEAIERAGIDPLSVRGSRTGVFTGISYHDYAARFSTVPEEVEGYLGNGSSASVASGRVAYTLGLEGPAVSVDTACSSSLVALHLAAVALQRGECSLALAGGVAVMSTPGAFIEFSRQRGLAPDGRCKAFAEAADGTGWGEGVGVLLLERLSDAERHGHPVLAVVRGSAVNQDGASNGLTAPNGPSQERVIRQALAASGLSPAEVDVVEAHGTGTRLGDPIEAQALLATYGRDRELPLLLGSLKSNIGHTQAAAGVGGVIKMVEAMRHGSVPRTLHVDAPSSHVDWTAGAVELLTEARDWPATGRPRRAGVSSFGVSGTNAHVILEQAPTPEPAAGTAAPDAEAAEPDAAPAVLPLLVSARGEQALRAQAAALHGLLERAEDVELPAVGRELALSRSQFTHRAAVTAADRSGLLAGLAALAAGESCAELVRGRTSSGRTAFLFTGQGAQRIGMGEELAITFPVFAAAFEEVCAELDRHLERPLREVIAQGGEELDRTGWTQPALFAVEVALYRLVESWGLRPDFVAGHSVGELAAAHAAGVLSLSDAARLVAARGRLMQRLPSGGAMVAVEAAEEEVLALLTERVCVAAVNGPRAVVLAGEEQAVLEAAERLAAAGHRTKRLRVSHAFHSPLMEPMLAEFRAVAEAVEYREPAVPVVSGTGRAVTAEELRTAEYWVTQIRDAVRFHEVFRRLAADGVTRFLELGPDGVLTAMGRDCLADTPSDAGFTLLPALRRDRPEAPAVVRAVAALHTLGVPVDWSGYFAAVTGRVDLPTYAFQRERFWLDGPEAAGDPVDGAFWEAVERQDLDALGERLHLAEEEQRSLGGVLPALASWRRTRRDGARLDSWRYRSGWQRLDETAGSVLPGSWLAVLPAGELPAAAEGALAALEAAGAEVLRVTVTPERFDRQALAGLLRPALDGGDPDGVLSLLALAADASEQAVAAGAVALLQALGDLGRSAPLWCATRGGVSLDGQVARPAQAALWGLGRVAALEHPDRWGGLLDLPETVDGPAADRLAAVLAGGLGEDQVAVRPDGVYGRRLLPAPATRRGSGRGSGWTAEGTVLITGGTGALGARLARHLVAGHGVRHLLLTGRRGPDAPGAAELAAELTALGAEVTVAACDTADREALAALLAGIPSEHPLTAVVHAAGVLDDGVIDALTPERLAAVLRAKTVAARHLHELTAGAELAAFVLFSSFSGTLGAPGQANYAAANAYLDALAEQRAALGLPAVAVAWGPWDEGGMAAGGDVLERARRTGVTPLAPSSGLAALDAALGQGEAAVAVVDVDWSRFAPGFTAARPSPLLAELPAVRALAADRDRAEQPDGGDAGALTARLADASGAERERILLDLVRGLTAEVLGHSGTAAVEPQKGFLELGFDSLTAVELRNRLGGATGLTLPSTLLFDHPTPLALARLLAGRLAPVAAEAGAELFAGLDALEAALGDSGLDEEAGRRVTARLETLLSKWRDFRGAGVSVRGVPAPGATATVEADLELQSASVDEVLSLIDAEFGL</sequence>
<dbReference type="InterPro" id="IPR016036">
    <property type="entry name" value="Malonyl_transacylase_ACP-bd"/>
</dbReference>
<dbReference type="InterPro" id="IPR032821">
    <property type="entry name" value="PKS_assoc"/>
</dbReference>
<dbReference type="GO" id="GO:0004312">
    <property type="term" value="F:fatty acid synthase activity"/>
    <property type="evidence" value="ECO:0007669"/>
    <property type="project" value="TreeGrafter"/>
</dbReference>
<comment type="cofactor">
    <cofactor evidence="1">
        <name>pantetheine 4'-phosphate</name>
        <dbReference type="ChEBI" id="CHEBI:47942"/>
    </cofactor>
</comment>
<evidence type="ECO:0000256" key="7">
    <source>
        <dbReference type="ARBA" id="ARBA00023315"/>
    </source>
</evidence>
<dbReference type="InterPro" id="IPR050091">
    <property type="entry name" value="PKS_NRPS_Biosynth_Enz"/>
</dbReference>
<dbReference type="NCBIfam" id="NF045894">
    <property type="entry name" value="PKS_plus_SDR"/>
    <property type="match status" value="2"/>
</dbReference>
<reference evidence="10" key="1">
    <citation type="submission" date="2024-06" db="EMBL/GenBank/DDBJ databases">
        <title>The genome sequences of Kitasatospora sp. strain HUAS MG31.</title>
        <authorList>
            <person name="Mo P."/>
        </authorList>
    </citation>
    <scope>NUCLEOTIDE SEQUENCE</scope>
    <source>
        <strain evidence="10">HUAS MG31</strain>
    </source>
</reference>
<dbReference type="InterPro" id="IPR016035">
    <property type="entry name" value="Acyl_Trfase/lysoPLipase"/>
</dbReference>